<evidence type="ECO:0000313" key="2">
    <source>
        <dbReference type="Proteomes" id="UP000324222"/>
    </source>
</evidence>
<dbReference type="AlphaFoldDB" id="A0A5B7HWT4"/>
<protein>
    <submittedName>
        <fullName evidence="1">Uncharacterized protein</fullName>
    </submittedName>
</protein>
<comment type="caution">
    <text evidence="1">The sequence shown here is derived from an EMBL/GenBank/DDBJ whole genome shotgun (WGS) entry which is preliminary data.</text>
</comment>
<proteinExistence type="predicted"/>
<name>A0A5B7HWT4_PORTR</name>
<organism evidence="1 2">
    <name type="scientific">Portunus trituberculatus</name>
    <name type="common">Swimming crab</name>
    <name type="synonym">Neptunus trituberculatus</name>
    <dbReference type="NCBI Taxonomy" id="210409"/>
    <lineage>
        <taxon>Eukaryota</taxon>
        <taxon>Metazoa</taxon>
        <taxon>Ecdysozoa</taxon>
        <taxon>Arthropoda</taxon>
        <taxon>Crustacea</taxon>
        <taxon>Multicrustacea</taxon>
        <taxon>Malacostraca</taxon>
        <taxon>Eumalacostraca</taxon>
        <taxon>Eucarida</taxon>
        <taxon>Decapoda</taxon>
        <taxon>Pleocyemata</taxon>
        <taxon>Brachyura</taxon>
        <taxon>Eubrachyura</taxon>
        <taxon>Portunoidea</taxon>
        <taxon>Portunidae</taxon>
        <taxon>Portuninae</taxon>
        <taxon>Portunus</taxon>
    </lineage>
</organism>
<dbReference type="EMBL" id="VSRR010042036">
    <property type="protein sequence ID" value="MPC75862.1"/>
    <property type="molecule type" value="Genomic_DNA"/>
</dbReference>
<dbReference type="Proteomes" id="UP000324222">
    <property type="component" value="Unassembled WGS sequence"/>
</dbReference>
<sequence>MRLTIEGVKTANDMGCRGESETLVTQQRPAACEAPHWSPRGLISSPCPRPPTPTTHHTFYFTPPHVPNEVKEYLNLARILKHFASPTLSQEALSKLTRVFFKVMQNFTQQTPVLLPPPGSEHIHQSLPVTPLLNGNEVPACMQGEARSWAFSIQQKTLT</sequence>
<reference evidence="1 2" key="1">
    <citation type="submission" date="2019-05" db="EMBL/GenBank/DDBJ databases">
        <title>Another draft genome of Portunus trituberculatus and its Hox gene families provides insights of decapod evolution.</title>
        <authorList>
            <person name="Jeong J.-H."/>
            <person name="Song I."/>
            <person name="Kim S."/>
            <person name="Choi T."/>
            <person name="Kim D."/>
            <person name="Ryu S."/>
            <person name="Kim W."/>
        </authorList>
    </citation>
    <scope>NUCLEOTIDE SEQUENCE [LARGE SCALE GENOMIC DNA]</scope>
    <source>
        <tissue evidence="1">Muscle</tissue>
    </source>
</reference>
<keyword evidence="2" id="KW-1185">Reference proteome</keyword>
<accession>A0A5B7HWT4</accession>
<gene>
    <name evidence="1" type="ORF">E2C01_070259</name>
</gene>
<evidence type="ECO:0000313" key="1">
    <source>
        <dbReference type="EMBL" id="MPC75862.1"/>
    </source>
</evidence>